<dbReference type="SUPFAM" id="SSF49299">
    <property type="entry name" value="PKD domain"/>
    <property type="match status" value="1"/>
</dbReference>
<dbReference type="InterPro" id="IPR013783">
    <property type="entry name" value="Ig-like_fold"/>
</dbReference>
<dbReference type="AlphaFoldDB" id="A0A9D3AIN0"/>
<feature type="domain" description="Pesticidal crystal protein Cry22Aa Ig-like" evidence="1">
    <location>
        <begin position="59"/>
        <end position="109"/>
    </location>
</feature>
<evidence type="ECO:0000313" key="3">
    <source>
        <dbReference type="Proteomes" id="UP000813420"/>
    </source>
</evidence>
<evidence type="ECO:0000259" key="1">
    <source>
        <dbReference type="Pfam" id="PF16403"/>
    </source>
</evidence>
<name>A0A9D3AIN0_9FIRM</name>
<dbReference type="Gene3D" id="2.60.40.10">
    <property type="entry name" value="Immunoglobulins"/>
    <property type="match status" value="3"/>
</dbReference>
<sequence length="292" mass="31701">MRRLRIAIVALFILSGISFVGYNVISRLAEDHTPPEISCDSDTVSVSVEDEEIDEALLSGVKASDNEDGDLTDQIRVSSMSNFTEPGKRTITYAVFDKAGQAATLQRTLEYTDYTSPQIQLTAPLRYSLEDMADVNLTENMSVEDCLDGDLTSQIRATFNDSIYIQQAGEYPVTVQVSNSAGDTCSVPLTLTVTDSSDSSERDKYYPLLSQYIVYTNVGEQVDLAGLLTGFERNGAEYLFTDSDAASLPGARENVSISGDVDWATAGTYNVDYQFTSAAGVTATTKLAVVVR</sequence>
<dbReference type="EMBL" id="DYXE01000047">
    <property type="protein sequence ID" value="HJH49579.1"/>
    <property type="molecule type" value="Genomic_DNA"/>
</dbReference>
<accession>A0A9D3AIN0</accession>
<dbReference type="Pfam" id="PF16403">
    <property type="entry name" value="Bact_surface_Ig-like"/>
    <property type="match status" value="2"/>
</dbReference>
<feature type="domain" description="Pesticidal crystal protein Cry22Aa Ig-like" evidence="1">
    <location>
        <begin position="252"/>
        <end position="287"/>
    </location>
</feature>
<dbReference type="RefSeq" id="WP_277271836.1">
    <property type="nucleotide sequence ID" value="NZ_DYXE01000047.1"/>
</dbReference>
<comment type="caution">
    <text evidence="2">The sequence shown here is derived from an EMBL/GenBank/DDBJ whole genome shotgun (WGS) entry which is preliminary data.</text>
</comment>
<reference evidence="2" key="2">
    <citation type="submission" date="2021-09" db="EMBL/GenBank/DDBJ databases">
        <authorList>
            <person name="Gilroy R."/>
        </authorList>
    </citation>
    <scope>NUCLEOTIDE SEQUENCE</scope>
    <source>
        <strain evidence="2">USAMLcec4-12693</strain>
    </source>
</reference>
<reference evidence="2" key="1">
    <citation type="journal article" date="2021" name="PeerJ">
        <title>Extensive microbial diversity within the chicken gut microbiome revealed by metagenomics and culture.</title>
        <authorList>
            <person name="Gilroy R."/>
            <person name="Ravi A."/>
            <person name="Getino M."/>
            <person name="Pursley I."/>
            <person name="Horton D.L."/>
            <person name="Alikhan N.F."/>
            <person name="Baker D."/>
            <person name="Gharbi K."/>
            <person name="Hall N."/>
            <person name="Watson M."/>
            <person name="Adriaenssens E.M."/>
            <person name="Foster-Nyarko E."/>
            <person name="Jarju S."/>
            <person name="Secka A."/>
            <person name="Antonio M."/>
            <person name="Oren A."/>
            <person name="Chaudhuri R.R."/>
            <person name="La Ragione R."/>
            <person name="Hildebrand F."/>
            <person name="Pallen M.J."/>
        </authorList>
    </citation>
    <scope>NUCLEOTIDE SEQUENCE</scope>
    <source>
        <strain evidence="2">USAMLcec4-12693</strain>
    </source>
</reference>
<evidence type="ECO:0000313" key="2">
    <source>
        <dbReference type="EMBL" id="HJH49579.1"/>
    </source>
</evidence>
<dbReference type="InterPro" id="IPR032179">
    <property type="entry name" value="Cry22Aa_Ig-like"/>
</dbReference>
<protein>
    <submittedName>
        <fullName evidence="2">DUF5011 domain-containing protein</fullName>
    </submittedName>
</protein>
<organism evidence="2 3">
    <name type="scientific">Merdimonas faecis</name>
    <dbReference type="NCBI Taxonomy" id="1653435"/>
    <lineage>
        <taxon>Bacteria</taxon>
        <taxon>Bacillati</taxon>
        <taxon>Bacillota</taxon>
        <taxon>Clostridia</taxon>
        <taxon>Lachnospirales</taxon>
        <taxon>Lachnospiraceae</taxon>
        <taxon>Merdimonas</taxon>
    </lineage>
</organism>
<dbReference type="Proteomes" id="UP000813420">
    <property type="component" value="Unassembled WGS sequence"/>
</dbReference>
<dbReference type="InterPro" id="IPR035986">
    <property type="entry name" value="PKD_dom_sf"/>
</dbReference>
<proteinExistence type="predicted"/>
<gene>
    <name evidence="2" type="ORF">K8V39_04880</name>
</gene>